<evidence type="ECO:0000256" key="2">
    <source>
        <dbReference type="ARBA" id="ARBA00023002"/>
    </source>
</evidence>
<reference evidence="3" key="1">
    <citation type="submission" date="2021-02" db="EMBL/GenBank/DDBJ databases">
        <title>Phycicoccus sp. MQZ13P-5T, whole genome shotgun sequence.</title>
        <authorList>
            <person name="Tuo L."/>
        </authorList>
    </citation>
    <scope>NUCLEOTIDE SEQUENCE</scope>
    <source>
        <strain evidence="3">MQZ13P-5</strain>
    </source>
</reference>
<keyword evidence="4" id="KW-1185">Reference proteome</keyword>
<dbReference type="Pfam" id="PF02615">
    <property type="entry name" value="Ldh_2"/>
    <property type="match status" value="1"/>
</dbReference>
<dbReference type="EMBL" id="JAFDVD010000021">
    <property type="protein sequence ID" value="MBM6402152.1"/>
    <property type="molecule type" value="Genomic_DNA"/>
</dbReference>
<dbReference type="InterPro" id="IPR043143">
    <property type="entry name" value="Mal/L-sulf/L-lact_DH-like_NADP"/>
</dbReference>
<organism evidence="3 4">
    <name type="scientific">Phycicoccus sonneratiae</name>
    <dbReference type="NCBI Taxonomy" id="2807628"/>
    <lineage>
        <taxon>Bacteria</taxon>
        <taxon>Bacillati</taxon>
        <taxon>Actinomycetota</taxon>
        <taxon>Actinomycetes</taxon>
        <taxon>Micrococcales</taxon>
        <taxon>Intrasporangiaceae</taxon>
        <taxon>Phycicoccus</taxon>
    </lineage>
</organism>
<sequence>MTEAPATTAVRPEQLRELCAAVLESVGVPATDAEYVADSLVTADAWGHPSHGVLRLSWYVERLRSGVMNPVTRSEHILDGGAVNVLDGRDGIGQVVTRTACDLAVERAQTHGVGVVAVRNSNHFGTAAYFTRAMAEAGCAAILTTNGSPAMAPWGGRVKTVGANPWSIAVPGGTLGPVVLDIANTTVARGKVYAARERGTTIPDGWAIDADGVPTTDPQAAIDGLILPMAAHKGYAISFMMDILSGVLTGSSYATDIAGPYVPDRRSGCGHLVIAIRVDAVRSPMEFGHDLATLIDGTKSVPLAAGHDEVFYPGEIEDRNLRKAQSEGISLPRRTIDDLCALAASCGVDAETLGG</sequence>
<dbReference type="Gene3D" id="3.30.1370.60">
    <property type="entry name" value="Hypothetical oxidoreductase yiak, domain 2"/>
    <property type="match status" value="1"/>
</dbReference>
<dbReference type="SUPFAM" id="SSF89733">
    <property type="entry name" value="L-sulfolactate dehydrogenase-like"/>
    <property type="match status" value="1"/>
</dbReference>
<dbReference type="InterPro" id="IPR043144">
    <property type="entry name" value="Mal/L-sulf/L-lact_DH-like_ah"/>
</dbReference>
<dbReference type="InterPro" id="IPR036111">
    <property type="entry name" value="Mal/L-sulfo/L-lacto_DH-like_sf"/>
</dbReference>
<keyword evidence="2" id="KW-0560">Oxidoreductase</keyword>
<accession>A0ABS2CQI8</accession>
<dbReference type="PANTHER" id="PTHR11091">
    <property type="entry name" value="OXIDOREDUCTASE-RELATED"/>
    <property type="match status" value="1"/>
</dbReference>
<protein>
    <submittedName>
        <fullName evidence="3">Ldh family oxidoreductase</fullName>
    </submittedName>
</protein>
<comment type="similarity">
    <text evidence="1">Belongs to the LDH2/MDH2 oxidoreductase family.</text>
</comment>
<evidence type="ECO:0000256" key="1">
    <source>
        <dbReference type="ARBA" id="ARBA00006056"/>
    </source>
</evidence>
<proteinExistence type="inferred from homology"/>
<name>A0ABS2CQI8_9MICO</name>
<dbReference type="Proteomes" id="UP001430172">
    <property type="component" value="Unassembled WGS sequence"/>
</dbReference>
<gene>
    <name evidence="3" type="ORF">JQN70_17285</name>
</gene>
<dbReference type="RefSeq" id="WP_204132617.1">
    <property type="nucleotide sequence ID" value="NZ_JAFDVD010000021.1"/>
</dbReference>
<dbReference type="PANTHER" id="PTHR11091:SF0">
    <property type="entry name" value="MALATE DEHYDROGENASE"/>
    <property type="match status" value="1"/>
</dbReference>
<dbReference type="InterPro" id="IPR003767">
    <property type="entry name" value="Malate/L-lactate_DH-like"/>
</dbReference>
<evidence type="ECO:0000313" key="4">
    <source>
        <dbReference type="Proteomes" id="UP001430172"/>
    </source>
</evidence>
<evidence type="ECO:0000313" key="3">
    <source>
        <dbReference type="EMBL" id="MBM6402152.1"/>
    </source>
</evidence>
<dbReference type="Gene3D" id="1.10.1530.10">
    <property type="match status" value="1"/>
</dbReference>
<comment type="caution">
    <text evidence="3">The sequence shown here is derived from an EMBL/GenBank/DDBJ whole genome shotgun (WGS) entry which is preliminary data.</text>
</comment>